<keyword evidence="1 3" id="KW-0694">RNA-binding</keyword>
<keyword evidence="5" id="KW-0489">Methyltransferase</keyword>
<dbReference type="Pfam" id="PF01479">
    <property type="entry name" value="S4"/>
    <property type="match status" value="1"/>
</dbReference>
<dbReference type="GO" id="GO:0032259">
    <property type="term" value="P:methylation"/>
    <property type="evidence" value="ECO:0007669"/>
    <property type="project" value="UniProtKB-KW"/>
</dbReference>
<dbReference type="SUPFAM" id="SSF53335">
    <property type="entry name" value="S-adenosyl-L-methionine-dependent methyltransferases"/>
    <property type="match status" value="1"/>
</dbReference>
<dbReference type="AlphaFoldDB" id="A0A239PIE2"/>
<dbReference type="GO" id="GO:0008168">
    <property type="term" value="F:methyltransferase activity"/>
    <property type="evidence" value="ECO:0007669"/>
    <property type="project" value="UniProtKB-KW"/>
</dbReference>
<dbReference type="Pfam" id="PF01728">
    <property type="entry name" value="FtsJ"/>
    <property type="match status" value="1"/>
</dbReference>
<evidence type="ECO:0000313" key="5">
    <source>
        <dbReference type="EMBL" id="SNT67548.1"/>
    </source>
</evidence>
<evidence type="ECO:0000256" key="2">
    <source>
        <dbReference type="ARBA" id="ARBA00029460"/>
    </source>
</evidence>
<dbReference type="EMBL" id="FZQA01000001">
    <property type="protein sequence ID" value="SNT67548.1"/>
    <property type="molecule type" value="Genomic_DNA"/>
</dbReference>
<dbReference type="InterPro" id="IPR029063">
    <property type="entry name" value="SAM-dependent_MTases_sf"/>
</dbReference>
<sequence>MRVDSNQPRRLDLALVEAGHFESRVRAQAAIRAGLVRVGGVVATRPSSRVTPADRVEVAGDVHDYVSRGGVKLEAALGAFGISPAGEVCLDLGASTGGFTDALLRAGARRVYAVDVGTGQLHASLAGDRRVVNLEKTHAKDLTRALVPEPVGVLVCDLSFISIRKALAPALALAAPGARAAVLVKPQFELGPEKIGKGGRVKAAPAEIEAMLADIAAWFEERGWTVEGVVESPIAGGDGNREFLLGARKKD</sequence>
<keyword evidence="6" id="KW-1185">Reference proteome</keyword>
<dbReference type="GO" id="GO:0003723">
    <property type="term" value="F:RNA binding"/>
    <property type="evidence" value="ECO:0007669"/>
    <property type="project" value="UniProtKB-KW"/>
</dbReference>
<protein>
    <submittedName>
        <fullName evidence="5">23S rRNA (Cytidine1920-2'-O)/16S rRNA (Cytidine1409-2'-O)-methyltransferase</fullName>
    </submittedName>
</protein>
<dbReference type="InterPro" id="IPR002942">
    <property type="entry name" value="S4_RNA-bd"/>
</dbReference>
<dbReference type="SMART" id="SM00363">
    <property type="entry name" value="S4"/>
    <property type="match status" value="1"/>
</dbReference>
<evidence type="ECO:0000259" key="4">
    <source>
        <dbReference type="SMART" id="SM00363"/>
    </source>
</evidence>
<feature type="domain" description="RNA-binding S4" evidence="4">
    <location>
        <begin position="9"/>
        <end position="74"/>
    </location>
</feature>
<dbReference type="InterPro" id="IPR002877">
    <property type="entry name" value="RNA_MeTrfase_FtsJ_dom"/>
</dbReference>
<dbReference type="PROSITE" id="PS50889">
    <property type="entry name" value="S4"/>
    <property type="match status" value="1"/>
</dbReference>
<dbReference type="CDD" id="cd00165">
    <property type="entry name" value="S4"/>
    <property type="match status" value="1"/>
</dbReference>
<proteinExistence type="inferred from homology"/>
<dbReference type="NCBIfam" id="TIGR00478">
    <property type="entry name" value="tly"/>
    <property type="match status" value="1"/>
</dbReference>
<dbReference type="Proteomes" id="UP000198346">
    <property type="component" value="Unassembled WGS sequence"/>
</dbReference>
<accession>A0A239PIE2</accession>
<dbReference type="InterPro" id="IPR036986">
    <property type="entry name" value="S4_RNA-bd_sf"/>
</dbReference>
<dbReference type="Gene3D" id="3.10.290.10">
    <property type="entry name" value="RNA-binding S4 domain"/>
    <property type="match status" value="1"/>
</dbReference>
<evidence type="ECO:0000256" key="1">
    <source>
        <dbReference type="ARBA" id="ARBA00022884"/>
    </source>
</evidence>
<keyword evidence="5" id="KW-0808">Transferase</keyword>
<dbReference type="InterPro" id="IPR004538">
    <property type="entry name" value="Hemolysin_A/TlyA"/>
</dbReference>
<dbReference type="PIRSF" id="PIRSF005578">
    <property type="entry name" value="TlyA"/>
    <property type="match status" value="1"/>
</dbReference>
<organism evidence="5 6">
    <name type="scientific">Amphiplicatus metriothermophilus</name>
    <dbReference type="NCBI Taxonomy" id="1519374"/>
    <lineage>
        <taxon>Bacteria</taxon>
        <taxon>Pseudomonadati</taxon>
        <taxon>Pseudomonadota</taxon>
        <taxon>Alphaproteobacteria</taxon>
        <taxon>Parvularculales</taxon>
        <taxon>Parvularculaceae</taxon>
        <taxon>Amphiplicatus</taxon>
    </lineage>
</organism>
<evidence type="ECO:0000256" key="3">
    <source>
        <dbReference type="PROSITE-ProRule" id="PRU00182"/>
    </source>
</evidence>
<dbReference type="RefSeq" id="WP_089410585.1">
    <property type="nucleotide sequence ID" value="NZ_FZQA01000001.1"/>
</dbReference>
<dbReference type="CDD" id="cd02440">
    <property type="entry name" value="AdoMet_MTases"/>
    <property type="match status" value="1"/>
</dbReference>
<dbReference type="SUPFAM" id="SSF55174">
    <property type="entry name" value="Alpha-L RNA-binding motif"/>
    <property type="match status" value="1"/>
</dbReference>
<name>A0A239PIE2_9PROT</name>
<dbReference type="OrthoDB" id="9784736at2"/>
<evidence type="ECO:0000313" key="6">
    <source>
        <dbReference type="Proteomes" id="UP000198346"/>
    </source>
</evidence>
<reference evidence="5 6" key="1">
    <citation type="submission" date="2017-07" db="EMBL/GenBank/DDBJ databases">
        <authorList>
            <person name="Sun Z.S."/>
            <person name="Albrecht U."/>
            <person name="Echele G."/>
            <person name="Lee C.C."/>
        </authorList>
    </citation>
    <scope>NUCLEOTIDE SEQUENCE [LARGE SCALE GENOMIC DNA]</scope>
    <source>
        <strain evidence="5 6">CGMCC 1.12710</strain>
    </source>
</reference>
<dbReference type="Gene3D" id="3.40.50.150">
    <property type="entry name" value="Vaccinia Virus protein VP39"/>
    <property type="match status" value="1"/>
</dbReference>
<dbReference type="InterPro" id="IPR047048">
    <property type="entry name" value="TlyA"/>
</dbReference>
<gene>
    <name evidence="5" type="ORF">SAMN06297382_0038</name>
</gene>
<dbReference type="PANTHER" id="PTHR32319:SF0">
    <property type="entry name" value="BACTERIAL HEMOLYSIN-LIKE PROTEIN"/>
    <property type="match status" value="1"/>
</dbReference>
<comment type="similarity">
    <text evidence="2">Belongs to the TlyA family.</text>
</comment>
<dbReference type="PANTHER" id="PTHR32319">
    <property type="entry name" value="BACTERIAL HEMOLYSIN-LIKE PROTEIN"/>
    <property type="match status" value="1"/>
</dbReference>